<dbReference type="CDD" id="cd04301">
    <property type="entry name" value="NAT_SF"/>
    <property type="match status" value="1"/>
</dbReference>
<organism evidence="2 3">
    <name type="scientific">Muricoccus pecuniae</name>
    <dbReference type="NCBI Taxonomy" id="693023"/>
    <lineage>
        <taxon>Bacteria</taxon>
        <taxon>Pseudomonadati</taxon>
        <taxon>Pseudomonadota</taxon>
        <taxon>Alphaproteobacteria</taxon>
        <taxon>Acetobacterales</taxon>
        <taxon>Roseomonadaceae</taxon>
        <taxon>Muricoccus</taxon>
    </lineage>
</organism>
<accession>A0A840YF71</accession>
<dbReference type="GO" id="GO:0016747">
    <property type="term" value="F:acyltransferase activity, transferring groups other than amino-acyl groups"/>
    <property type="evidence" value="ECO:0007669"/>
    <property type="project" value="InterPro"/>
</dbReference>
<name>A0A840YF71_9PROT</name>
<dbReference type="Proteomes" id="UP000580654">
    <property type="component" value="Unassembled WGS sequence"/>
</dbReference>
<gene>
    <name evidence="2" type="ORF">FHS87_001168</name>
</gene>
<comment type="caution">
    <text evidence="2">The sequence shown here is derived from an EMBL/GenBank/DDBJ whole genome shotgun (WGS) entry which is preliminary data.</text>
</comment>
<dbReference type="SUPFAM" id="SSF55729">
    <property type="entry name" value="Acyl-CoA N-acyltransferases (Nat)"/>
    <property type="match status" value="1"/>
</dbReference>
<reference evidence="2 3" key="1">
    <citation type="submission" date="2020-08" db="EMBL/GenBank/DDBJ databases">
        <title>Genomic Encyclopedia of Type Strains, Phase IV (KMG-IV): sequencing the most valuable type-strain genomes for metagenomic binning, comparative biology and taxonomic classification.</title>
        <authorList>
            <person name="Goeker M."/>
        </authorList>
    </citation>
    <scope>NUCLEOTIDE SEQUENCE [LARGE SCALE GENOMIC DNA]</scope>
    <source>
        <strain evidence="2 3">DSM 25622</strain>
    </source>
</reference>
<feature type="domain" description="N-acetyltransferase" evidence="1">
    <location>
        <begin position="36"/>
        <end position="187"/>
    </location>
</feature>
<dbReference type="EMBL" id="JACIJD010000004">
    <property type="protein sequence ID" value="MBB5693142.1"/>
    <property type="molecule type" value="Genomic_DNA"/>
</dbReference>
<dbReference type="AlphaFoldDB" id="A0A840YF71"/>
<evidence type="ECO:0000313" key="3">
    <source>
        <dbReference type="Proteomes" id="UP000580654"/>
    </source>
</evidence>
<dbReference type="InterPro" id="IPR016181">
    <property type="entry name" value="Acyl_CoA_acyltransferase"/>
</dbReference>
<protein>
    <recommendedName>
        <fullName evidence="1">N-acetyltransferase domain-containing protein</fullName>
    </recommendedName>
</protein>
<sequence length="191" mass="21154">MATTPVQVEVTFLRMERPPADPPAALPSGAALPPGADVVPVTGCSVGFYRYLYDTVGRDYCWWLRRTLPDAKIAALLRDPAISIHVLYRNGEPAGFHELERRWDGTTNLSYFGLLPHAIGKGMGRAFLRHAIDTAWAGNCSVMTVNTCTADHPRALPNYIASGFQVVRRVREEWPVPTDIGLRLPDRLRTG</sequence>
<evidence type="ECO:0000259" key="1">
    <source>
        <dbReference type="PROSITE" id="PS51186"/>
    </source>
</evidence>
<dbReference type="RefSeq" id="WP_184514837.1">
    <property type="nucleotide sequence ID" value="NZ_JACIJD010000004.1"/>
</dbReference>
<dbReference type="PROSITE" id="PS51186">
    <property type="entry name" value="GNAT"/>
    <property type="match status" value="1"/>
</dbReference>
<dbReference type="InterPro" id="IPR000182">
    <property type="entry name" value="GNAT_dom"/>
</dbReference>
<keyword evidence="3" id="KW-1185">Reference proteome</keyword>
<proteinExistence type="predicted"/>
<dbReference type="Pfam" id="PF00583">
    <property type="entry name" value="Acetyltransf_1"/>
    <property type="match status" value="1"/>
</dbReference>
<dbReference type="Gene3D" id="3.40.630.30">
    <property type="match status" value="1"/>
</dbReference>
<evidence type="ECO:0000313" key="2">
    <source>
        <dbReference type="EMBL" id="MBB5693142.1"/>
    </source>
</evidence>